<feature type="region of interest" description="Disordered" evidence="1">
    <location>
        <begin position="66"/>
        <end position="98"/>
    </location>
</feature>
<dbReference type="EMBL" id="JACEEZ010012379">
    <property type="protein sequence ID" value="KAG0720729.1"/>
    <property type="molecule type" value="Genomic_DNA"/>
</dbReference>
<evidence type="ECO:0000256" key="1">
    <source>
        <dbReference type="SAM" id="MobiDB-lite"/>
    </source>
</evidence>
<organism evidence="2 3">
    <name type="scientific">Chionoecetes opilio</name>
    <name type="common">Atlantic snow crab</name>
    <name type="synonym">Cancer opilio</name>
    <dbReference type="NCBI Taxonomy" id="41210"/>
    <lineage>
        <taxon>Eukaryota</taxon>
        <taxon>Metazoa</taxon>
        <taxon>Ecdysozoa</taxon>
        <taxon>Arthropoda</taxon>
        <taxon>Crustacea</taxon>
        <taxon>Multicrustacea</taxon>
        <taxon>Malacostraca</taxon>
        <taxon>Eumalacostraca</taxon>
        <taxon>Eucarida</taxon>
        <taxon>Decapoda</taxon>
        <taxon>Pleocyemata</taxon>
        <taxon>Brachyura</taxon>
        <taxon>Eubrachyura</taxon>
        <taxon>Majoidea</taxon>
        <taxon>Majidae</taxon>
        <taxon>Chionoecetes</taxon>
    </lineage>
</organism>
<comment type="caution">
    <text evidence="2">The sequence shown here is derived from an EMBL/GenBank/DDBJ whole genome shotgun (WGS) entry which is preliminary data.</text>
</comment>
<feature type="compositionally biased region" description="Polar residues" evidence="1">
    <location>
        <begin position="83"/>
        <end position="97"/>
    </location>
</feature>
<accession>A0A8J4YD90</accession>
<evidence type="ECO:0000313" key="3">
    <source>
        <dbReference type="Proteomes" id="UP000770661"/>
    </source>
</evidence>
<sequence length="112" mass="12364">MQAPCTMASVRSRGVKNKEGEISVPDARFVHPLQRPLQPSFCQSNPSLQDPKKELGVIFSFEGTAMRSSDRQRRDGRVFRKNAGTTSQVSPGSQFHNDLSAACSLPGKFRAR</sequence>
<keyword evidence="3" id="KW-1185">Reference proteome</keyword>
<dbReference type="Proteomes" id="UP000770661">
    <property type="component" value="Unassembled WGS sequence"/>
</dbReference>
<protein>
    <submittedName>
        <fullName evidence="2">Uncharacterized protein</fullName>
    </submittedName>
</protein>
<reference evidence="2" key="1">
    <citation type="submission" date="2020-07" db="EMBL/GenBank/DDBJ databases">
        <title>The High-quality genome of the commercially important snow crab, Chionoecetes opilio.</title>
        <authorList>
            <person name="Jeong J.-H."/>
            <person name="Ryu S."/>
        </authorList>
    </citation>
    <scope>NUCLEOTIDE SEQUENCE</scope>
    <source>
        <strain evidence="2">MADBK_172401_WGS</strain>
        <tissue evidence="2">Digestive gland</tissue>
    </source>
</reference>
<feature type="compositionally biased region" description="Basic and acidic residues" evidence="1">
    <location>
        <begin position="68"/>
        <end position="78"/>
    </location>
</feature>
<name>A0A8J4YD90_CHIOP</name>
<gene>
    <name evidence="2" type="ORF">GWK47_047894</name>
</gene>
<dbReference type="AlphaFoldDB" id="A0A8J4YD90"/>
<proteinExistence type="predicted"/>
<evidence type="ECO:0000313" key="2">
    <source>
        <dbReference type="EMBL" id="KAG0720729.1"/>
    </source>
</evidence>